<accession>A0AAD8XV82</accession>
<dbReference type="PANTHER" id="PTHR45661">
    <property type="entry name" value="SURFACE ANTIGEN"/>
    <property type="match status" value="1"/>
</dbReference>
<proteinExistence type="predicted"/>
<name>A0AAD8XV82_9STRA</name>
<dbReference type="EMBL" id="JATAAI010000040">
    <property type="protein sequence ID" value="KAK1734224.1"/>
    <property type="molecule type" value="Genomic_DNA"/>
</dbReference>
<sequence length="323" mass="36695">MANKAVVGAQDGNEIFVYMGGDQVVPRNVIRVRIDKSVKIIPQSAFYNRRRLIYVEFHDGIEIVEKHAFNCCTSLRGSIKLLGVKIIGNGAFYNCRDLTDVEFGDKLETIGRSAFSTCNSLRSVTMPSIRIIEEFAFMLCDKLTDLEFGEELETIEESAFKCCDRLRRIAMPLKDDMIGDRVFSFCPNLATVHLVGGFHRTVASLHLESWKNEMNEEINRVNQVLPGTHEQEKTPVVQDWMRSVIHRIDHFKAEHKALLKEATTLLELALWKANLDDNEGGVLEKEGARTTRGRRKRARKEICVTSGASIVIKNVLPFFTLFE</sequence>
<keyword evidence="2" id="KW-1185">Reference proteome</keyword>
<reference evidence="1" key="1">
    <citation type="submission" date="2023-06" db="EMBL/GenBank/DDBJ databases">
        <title>Survivors Of The Sea: Transcriptome response of Skeletonema marinoi to long-term dormancy.</title>
        <authorList>
            <person name="Pinder M.I.M."/>
            <person name="Kourtchenko O."/>
            <person name="Robertson E.K."/>
            <person name="Larsson T."/>
            <person name="Maumus F."/>
            <person name="Osuna-Cruz C.M."/>
            <person name="Vancaester E."/>
            <person name="Stenow R."/>
            <person name="Vandepoele K."/>
            <person name="Ploug H."/>
            <person name="Bruchert V."/>
            <person name="Godhe A."/>
            <person name="Topel M."/>
        </authorList>
    </citation>
    <scope>NUCLEOTIDE SEQUENCE</scope>
    <source>
        <strain evidence="1">R05AC</strain>
    </source>
</reference>
<organism evidence="1 2">
    <name type="scientific">Skeletonema marinoi</name>
    <dbReference type="NCBI Taxonomy" id="267567"/>
    <lineage>
        <taxon>Eukaryota</taxon>
        <taxon>Sar</taxon>
        <taxon>Stramenopiles</taxon>
        <taxon>Ochrophyta</taxon>
        <taxon>Bacillariophyta</taxon>
        <taxon>Coscinodiscophyceae</taxon>
        <taxon>Thalassiosirophycidae</taxon>
        <taxon>Thalassiosirales</taxon>
        <taxon>Skeletonemataceae</taxon>
        <taxon>Skeletonema</taxon>
        <taxon>Skeletonema marinoi-dohrnii complex</taxon>
    </lineage>
</organism>
<dbReference type="InterPro" id="IPR032675">
    <property type="entry name" value="LRR_dom_sf"/>
</dbReference>
<dbReference type="InterPro" id="IPR053139">
    <property type="entry name" value="Surface_bspA-like"/>
</dbReference>
<dbReference type="Proteomes" id="UP001224775">
    <property type="component" value="Unassembled WGS sequence"/>
</dbReference>
<dbReference type="Gene3D" id="3.80.10.10">
    <property type="entry name" value="Ribonuclease Inhibitor"/>
    <property type="match status" value="2"/>
</dbReference>
<protein>
    <submittedName>
        <fullName evidence="1">Leucine-rich repeat domain-containing protein</fullName>
    </submittedName>
</protein>
<gene>
    <name evidence="1" type="ORF">QTG54_014991</name>
</gene>
<dbReference type="AlphaFoldDB" id="A0AAD8XV82"/>
<evidence type="ECO:0000313" key="1">
    <source>
        <dbReference type="EMBL" id="KAK1734224.1"/>
    </source>
</evidence>
<evidence type="ECO:0000313" key="2">
    <source>
        <dbReference type="Proteomes" id="UP001224775"/>
    </source>
</evidence>
<dbReference type="Pfam" id="PF13306">
    <property type="entry name" value="LRR_5"/>
    <property type="match status" value="1"/>
</dbReference>
<dbReference type="PANTHER" id="PTHR45661:SF3">
    <property type="entry name" value="IG-LIKE DOMAIN-CONTAINING PROTEIN"/>
    <property type="match status" value="1"/>
</dbReference>
<comment type="caution">
    <text evidence="1">The sequence shown here is derived from an EMBL/GenBank/DDBJ whole genome shotgun (WGS) entry which is preliminary data.</text>
</comment>
<dbReference type="InterPro" id="IPR026906">
    <property type="entry name" value="LRR_5"/>
</dbReference>
<dbReference type="SUPFAM" id="SSF52058">
    <property type="entry name" value="L domain-like"/>
    <property type="match status" value="1"/>
</dbReference>